<organism evidence="1 2">
    <name type="scientific">Halotia branconii CENA392</name>
    <dbReference type="NCBI Taxonomy" id="1539056"/>
    <lineage>
        <taxon>Bacteria</taxon>
        <taxon>Bacillati</taxon>
        <taxon>Cyanobacteriota</taxon>
        <taxon>Cyanophyceae</taxon>
        <taxon>Nostocales</taxon>
        <taxon>Nodulariaceae</taxon>
        <taxon>Halotia</taxon>
    </lineage>
</organism>
<dbReference type="AlphaFoldDB" id="A0AAJ6NML4"/>
<keyword evidence="1" id="KW-0808">Transferase</keyword>
<dbReference type="Proteomes" id="UP001223520">
    <property type="component" value="Chromosome"/>
</dbReference>
<dbReference type="GO" id="GO:0016301">
    <property type="term" value="F:kinase activity"/>
    <property type="evidence" value="ECO:0007669"/>
    <property type="project" value="UniProtKB-KW"/>
</dbReference>
<dbReference type="InterPro" id="IPR052922">
    <property type="entry name" value="Cytidylate_Kinase-2"/>
</dbReference>
<dbReference type="InterPro" id="IPR027417">
    <property type="entry name" value="P-loop_NTPase"/>
</dbReference>
<protein>
    <submittedName>
        <fullName evidence="1">Shikimate kinase</fullName>
    </submittedName>
</protein>
<gene>
    <name evidence="1" type="ORF">QI031_15895</name>
</gene>
<dbReference type="EMBL" id="CP124543">
    <property type="protein sequence ID" value="WGV23308.1"/>
    <property type="molecule type" value="Genomic_DNA"/>
</dbReference>
<proteinExistence type="predicted"/>
<dbReference type="Gene3D" id="3.40.50.300">
    <property type="entry name" value="P-loop containing nucleotide triphosphate hydrolases"/>
    <property type="match status" value="1"/>
</dbReference>
<sequence>MHRILIFGNSGSGKSTLANKLGKDLEIPILDLDTIVWEPNQIAIRRSHADAAKDLQDFIDNNISWIIEGCYSTLIEIAIAFSTEIYFLNPGINKCLENNRNRPWEPHKFKSAEEQAQTFEFLQNWIQQYEERDDEFGYLSHRSIFNQYNGQKYEIIDNEIPDFFKKSGI</sequence>
<dbReference type="SUPFAM" id="SSF52540">
    <property type="entry name" value="P-loop containing nucleoside triphosphate hydrolases"/>
    <property type="match status" value="1"/>
</dbReference>
<evidence type="ECO:0000313" key="1">
    <source>
        <dbReference type="EMBL" id="WGV23308.1"/>
    </source>
</evidence>
<reference evidence="1 2" key="1">
    <citation type="journal article" date="2023" name="Limnol Oceanogr Lett">
        <title>Environmental adaptations by the intertidal Antarctic cyanobacterium Halotia branconii CENA392 as revealed using long-read genome sequencing.</title>
        <authorList>
            <person name="Dextro R.B."/>
            <person name="Delbaje E."/>
            <person name="Freitas P.N.N."/>
            <person name="Geraldes V."/>
            <person name="Pinto E."/>
            <person name="Long P.F."/>
            <person name="Fiore M.F."/>
        </authorList>
    </citation>
    <scope>NUCLEOTIDE SEQUENCE [LARGE SCALE GENOMIC DNA]</scope>
    <source>
        <strain evidence="1 2">CENA392</strain>
    </source>
</reference>
<keyword evidence="1" id="KW-0418">Kinase</keyword>
<name>A0AAJ6NML4_9CYAN</name>
<dbReference type="KEGG" id="hbq:QI031_15895"/>
<keyword evidence="2" id="KW-1185">Reference proteome</keyword>
<dbReference type="PANTHER" id="PTHR37816">
    <property type="entry name" value="YALI0E33011P"/>
    <property type="match status" value="1"/>
</dbReference>
<accession>A0AAJ6NML4</accession>
<evidence type="ECO:0000313" key="2">
    <source>
        <dbReference type="Proteomes" id="UP001223520"/>
    </source>
</evidence>
<dbReference type="PANTHER" id="PTHR37816:SF2">
    <property type="entry name" value="DNA TOPOLOGY MODULATION PROTEIN FLAR-RELATED PROTEIN"/>
    <property type="match status" value="1"/>
</dbReference>
<dbReference type="RefSeq" id="WP_281480633.1">
    <property type="nucleotide sequence ID" value="NZ_CP124543.1"/>
</dbReference>